<feature type="active site" description="Acyl-thioester intermediate" evidence="15 16">
    <location>
        <position position="129"/>
    </location>
</feature>
<evidence type="ECO:0000256" key="6">
    <source>
        <dbReference type="ARBA" id="ARBA00013120"/>
    </source>
</evidence>
<dbReference type="EMBL" id="SUMG01000001">
    <property type="protein sequence ID" value="NBG87033.1"/>
    <property type="molecule type" value="Genomic_DNA"/>
</dbReference>
<evidence type="ECO:0000256" key="2">
    <source>
        <dbReference type="ARBA" id="ARBA00005076"/>
    </source>
</evidence>
<dbReference type="GO" id="GO:0050661">
    <property type="term" value="F:NADP binding"/>
    <property type="evidence" value="ECO:0007669"/>
    <property type="project" value="UniProtKB-UniRule"/>
</dbReference>
<evidence type="ECO:0000256" key="1">
    <source>
        <dbReference type="ARBA" id="ARBA00005021"/>
    </source>
</evidence>
<dbReference type="Pfam" id="PF02774">
    <property type="entry name" value="Semialdhyde_dhC"/>
    <property type="match status" value="1"/>
</dbReference>
<feature type="binding site" evidence="15">
    <location>
        <begin position="11"/>
        <end position="14"/>
    </location>
    <ligand>
        <name>NADP(+)</name>
        <dbReference type="ChEBI" id="CHEBI:58349"/>
    </ligand>
</feature>
<dbReference type="GO" id="GO:0046983">
    <property type="term" value="F:protein dimerization activity"/>
    <property type="evidence" value="ECO:0007669"/>
    <property type="project" value="InterPro"/>
</dbReference>
<evidence type="ECO:0000256" key="16">
    <source>
        <dbReference type="PIRSR" id="PIRSR000148-1"/>
    </source>
</evidence>
<dbReference type="NCBIfam" id="TIGR01296">
    <property type="entry name" value="asd_B"/>
    <property type="match status" value="1"/>
</dbReference>
<evidence type="ECO:0000256" key="7">
    <source>
        <dbReference type="ARBA" id="ARBA00022605"/>
    </source>
</evidence>
<dbReference type="InterPro" id="IPR005986">
    <property type="entry name" value="Asp_semialdehyde_DH_beta"/>
</dbReference>
<dbReference type="PANTHER" id="PTHR46278">
    <property type="entry name" value="DEHYDROGENASE, PUTATIVE-RELATED"/>
    <property type="match status" value="1"/>
</dbReference>
<keyword evidence="9 15" id="KW-0521">NADP</keyword>
<feature type="binding site" evidence="15">
    <location>
        <position position="156"/>
    </location>
    <ligand>
        <name>substrate</name>
    </ligand>
</feature>
<feature type="binding site" evidence="15">
    <location>
        <position position="100"/>
    </location>
    <ligand>
        <name>phosphate</name>
        <dbReference type="ChEBI" id="CHEBI:43474"/>
    </ligand>
</feature>
<dbReference type="PIRSF" id="PIRSF000148">
    <property type="entry name" value="ASA_dh"/>
    <property type="match status" value="1"/>
</dbReference>
<evidence type="ECO:0000256" key="4">
    <source>
        <dbReference type="ARBA" id="ARBA00010584"/>
    </source>
</evidence>
<dbReference type="InterPro" id="IPR036291">
    <property type="entry name" value="NAD(P)-bd_dom_sf"/>
</dbReference>
<dbReference type="GO" id="GO:0051287">
    <property type="term" value="F:NAD binding"/>
    <property type="evidence" value="ECO:0007669"/>
    <property type="project" value="InterPro"/>
</dbReference>
<dbReference type="SUPFAM" id="SSF55347">
    <property type="entry name" value="Glyceraldehyde-3-phosphate dehydrogenase-like, C-terminal domain"/>
    <property type="match status" value="1"/>
</dbReference>
<feature type="binding site" evidence="15">
    <location>
        <begin position="159"/>
        <end position="160"/>
    </location>
    <ligand>
        <name>NADP(+)</name>
        <dbReference type="ChEBI" id="CHEBI:58349"/>
    </ligand>
</feature>
<feature type="domain" description="Semialdehyde dehydrogenase NAD-binding" evidence="17">
    <location>
        <begin position="4"/>
        <end position="120"/>
    </location>
</feature>
<protein>
    <recommendedName>
        <fullName evidence="6 15">Aspartate-semialdehyde dehydrogenase</fullName>
        <shortName evidence="15">ASA dehydrogenase</shortName>
        <shortName evidence="15">ASADH</shortName>
        <ecNumber evidence="6 15">1.2.1.11</ecNumber>
    </recommendedName>
    <alternativeName>
        <fullName evidence="15">Aspartate-beta-semialdehyde dehydrogenase</fullName>
    </alternativeName>
</protein>
<evidence type="ECO:0000313" key="18">
    <source>
        <dbReference type="EMBL" id="NBG87033.1"/>
    </source>
</evidence>
<dbReference type="CDD" id="cd02316">
    <property type="entry name" value="VcASADH2_like_N"/>
    <property type="match status" value="1"/>
</dbReference>
<evidence type="ECO:0000256" key="13">
    <source>
        <dbReference type="ARBA" id="ARBA00023167"/>
    </source>
</evidence>
<comment type="caution">
    <text evidence="18">The sequence shown here is derived from an EMBL/GenBank/DDBJ whole genome shotgun (WGS) entry which is preliminary data.</text>
</comment>
<evidence type="ECO:0000256" key="12">
    <source>
        <dbReference type="ARBA" id="ARBA00023154"/>
    </source>
</evidence>
<sequence length="334" mass="36982">MSLKIGIVGGTGNVGRKILQVLTEQRVDIQSLRLFASKKSQGEKISFQDRDITVEQLTEEAMQEEFDYLLFSAGGEVSEHYAPIAAKSGNTVIDNSSQWRMTEGIPLVVPEINGDILKGYQGIVANPNCSTIQMVAALSPLNEVYGLTKINVATYQAVSGSGSAGMQELQEQLADPQREPRTYPKTIAGNCIPHIDVFYDNGYTKEELKMVYETQKILNKPTLPVQVTTVRVPVINGHSEAIYAEFEKAPDLQEVREIFEKTQGLVLMDKPGDLVYPTVFDAHDRDEVFVGRIRKDLFNPKGLALWVVADNLRKGAATNGVGILTHMEKLKKVR</sequence>
<dbReference type="GO" id="GO:0009097">
    <property type="term" value="P:isoleucine biosynthetic process"/>
    <property type="evidence" value="ECO:0007669"/>
    <property type="project" value="UniProtKB-UniRule"/>
</dbReference>
<comment type="pathway">
    <text evidence="3 15">Amino-acid biosynthesis; L-threonine biosynthesis; L-threonine from L-aspartate: step 2/5.</text>
</comment>
<dbReference type="AlphaFoldDB" id="A0AA43XHH8"/>
<evidence type="ECO:0000256" key="10">
    <source>
        <dbReference type="ARBA" id="ARBA00022915"/>
    </source>
</evidence>
<feature type="binding site" evidence="15">
    <location>
        <position position="231"/>
    </location>
    <ligand>
        <name>substrate</name>
    </ligand>
</feature>
<evidence type="ECO:0000256" key="9">
    <source>
        <dbReference type="ARBA" id="ARBA00022857"/>
    </source>
</evidence>
<dbReference type="NCBIfam" id="NF011456">
    <property type="entry name" value="PRK14874.1"/>
    <property type="match status" value="1"/>
</dbReference>
<organism evidence="18 19">
    <name type="scientific">Isachenkonia alkalipeptolytica</name>
    <dbReference type="NCBI Taxonomy" id="2565777"/>
    <lineage>
        <taxon>Bacteria</taxon>
        <taxon>Bacillati</taxon>
        <taxon>Bacillota</taxon>
        <taxon>Clostridia</taxon>
        <taxon>Eubacteriales</taxon>
        <taxon>Clostridiaceae</taxon>
        <taxon>Isachenkonia</taxon>
    </lineage>
</organism>
<dbReference type="RefSeq" id="WP_160718338.1">
    <property type="nucleotide sequence ID" value="NZ_SUMG01000001.1"/>
</dbReference>
<comment type="similarity">
    <text evidence="4 15">Belongs to the aspartate-semialdehyde dehydrogenase family.</text>
</comment>
<dbReference type="HAMAP" id="MF_02121">
    <property type="entry name" value="ASADH"/>
    <property type="match status" value="1"/>
</dbReference>
<keyword evidence="13 15" id="KW-0486">Methionine biosynthesis</keyword>
<keyword evidence="8 15" id="KW-0791">Threonine biosynthesis</keyword>
<evidence type="ECO:0000256" key="8">
    <source>
        <dbReference type="ARBA" id="ARBA00022697"/>
    </source>
</evidence>
<name>A0AA43XHH8_9CLOT</name>
<dbReference type="SUPFAM" id="SSF51735">
    <property type="entry name" value="NAD(P)-binding Rossmann-fold domains"/>
    <property type="match status" value="1"/>
</dbReference>
<evidence type="ECO:0000313" key="19">
    <source>
        <dbReference type="Proteomes" id="UP000449710"/>
    </source>
</evidence>
<dbReference type="SMART" id="SM00859">
    <property type="entry name" value="Semialdhyde_dh"/>
    <property type="match status" value="1"/>
</dbReference>
<comment type="pathway">
    <text evidence="1 15">Amino-acid biosynthesis; L-methionine biosynthesis via de novo pathway; L-homoserine from L-aspartate: step 2/3.</text>
</comment>
<dbReference type="Gene3D" id="3.30.360.10">
    <property type="entry name" value="Dihydrodipicolinate Reductase, domain 2"/>
    <property type="match status" value="1"/>
</dbReference>
<evidence type="ECO:0000256" key="5">
    <source>
        <dbReference type="ARBA" id="ARBA00011738"/>
    </source>
</evidence>
<dbReference type="Pfam" id="PF01118">
    <property type="entry name" value="Semialdhyde_dh"/>
    <property type="match status" value="1"/>
</dbReference>
<feature type="active site" description="Proton acceptor" evidence="15 16">
    <location>
        <position position="238"/>
    </location>
</feature>
<comment type="catalytic activity">
    <reaction evidence="14 15">
        <text>L-aspartate 4-semialdehyde + phosphate + NADP(+) = 4-phospho-L-aspartate + NADPH + H(+)</text>
        <dbReference type="Rhea" id="RHEA:24284"/>
        <dbReference type="ChEBI" id="CHEBI:15378"/>
        <dbReference type="ChEBI" id="CHEBI:43474"/>
        <dbReference type="ChEBI" id="CHEBI:57535"/>
        <dbReference type="ChEBI" id="CHEBI:57783"/>
        <dbReference type="ChEBI" id="CHEBI:58349"/>
        <dbReference type="ChEBI" id="CHEBI:537519"/>
        <dbReference type="EC" id="1.2.1.11"/>
    </reaction>
</comment>
<dbReference type="PANTHER" id="PTHR46278:SF2">
    <property type="entry name" value="ASPARTATE-SEMIALDEHYDE DEHYDROGENASE"/>
    <property type="match status" value="1"/>
</dbReference>
<dbReference type="InterPro" id="IPR000534">
    <property type="entry name" value="Semialdehyde_DH_NAD-bd"/>
</dbReference>
<keyword evidence="12 15" id="KW-0457">Lysine biosynthesis</keyword>
<dbReference type="Proteomes" id="UP000449710">
    <property type="component" value="Unassembled WGS sequence"/>
</dbReference>
<comment type="function">
    <text evidence="15">Catalyzes the NADPH-dependent formation of L-aspartate-semialdehyde (L-ASA) by the reductive dephosphorylation of L-aspartyl-4-phosphate.</text>
</comment>
<evidence type="ECO:0000256" key="3">
    <source>
        <dbReference type="ARBA" id="ARBA00005097"/>
    </source>
</evidence>
<evidence type="ECO:0000256" key="11">
    <source>
        <dbReference type="ARBA" id="ARBA00023002"/>
    </source>
</evidence>
<keyword evidence="10 15" id="KW-0220">Diaminopimelate biosynthesis</keyword>
<dbReference type="CDD" id="cd18131">
    <property type="entry name" value="ASADH_C_bac_euk_like"/>
    <property type="match status" value="1"/>
</dbReference>
<dbReference type="GO" id="GO:0009088">
    <property type="term" value="P:threonine biosynthetic process"/>
    <property type="evidence" value="ECO:0007669"/>
    <property type="project" value="UniProtKB-UniRule"/>
</dbReference>
<feature type="binding site" evidence="15">
    <location>
        <position position="311"/>
    </location>
    <ligand>
        <name>NADP(+)</name>
        <dbReference type="ChEBI" id="CHEBI:58349"/>
    </ligand>
</feature>
<comment type="caution">
    <text evidence="15">Lacks conserved residue(s) required for the propagation of feature annotation.</text>
</comment>
<dbReference type="GO" id="GO:0019877">
    <property type="term" value="P:diaminopimelate biosynthetic process"/>
    <property type="evidence" value="ECO:0007669"/>
    <property type="project" value="UniProtKB-UniRule"/>
</dbReference>
<dbReference type="GO" id="GO:0004073">
    <property type="term" value="F:aspartate-semialdehyde dehydrogenase activity"/>
    <property type="evidence" value="ECO:0007669"/>
    <property type="project" value="UniProtKB-UniRule"/>
</dbReference>
<keyword evidence="7 15" id="KW-0028">Amino-acid biosynthesis</keyword>
<evidence type="ECO:0000256" key="14">
    <source>
        <dbReference type="ARBA" id="ARBA00047891"/>
    </source>
</evidence>
<proteinExistence type="inferred from homology"/>
<dbReference type="EC" id="1.2.1.11" evidence="6 15"/>
<dbReference type="InterPro" id="IPR012280">
    <property type="entry name" value="Semialdhyde_DH_dimer_dom"/>
</dbReference>
<comment type="subunit">
    <text evidence="5 15">Homodimer.</text>
</comment>
<gene>
    <name evidence="15" type="primary">asd</name>
    <name evidence="18" type="ORF">ISALK_00825</name>
</gene>
<dbReference type="Gene3D" id="3.40.50.720">
    <property type="entry name" value="NAD(P)-binding Rossmann-like Domain"/>
    <property type="match status" value="1"/>
</dbReference>
<evidence type="ECO:0000259" key="17">
    <source>
        <dbReference type="SMART" id="SM00859"/>
    </source>
</evidence>
<feature type="binding site" evidence="15">
    <location>
        <begin position="39"/>
        <end position="40"/>
    </location>
    <ligand>
        <name>NADP(+)</name>
        <dbReference type="ChEBI" id="CHEBI:58349"/>
    </ligand>
</feature>
<accession>A0AA43XHH8</accession>
<evidence type="ECO:0000256" key="15">
    <source>
        <dbReference type="HAMAP-Rule" id="MF_02121"/>
    </source>
</evidence>
<reference evidence="18 19" key="1">
    <citation type="submission" date="2019-04" db="EMBL/GenBank/DDBJ databases">
        <title>Isachenkonia alkalipeptolytica gen. nov. sp. nov. a new anaerobic, alkiliphilic organothrophic bacterium capable to reduce synthesized ferrihydrite isolated from a soda lake.</title>
        <authorList>
            <person name="Toshchakov S.V."/>
            <person name="Zavarzina D.G."/>
            <person name="Zhilina T.N."/>
            <person name="Kostrikina N.A."/>
            <person name="Kublanov I.V."/>
        </authorList>
    </citation>
    <scope>NUCLEOTIDE SEQUENCE [LARGE SCALE GENOMIC DNA]</scope>
    <source>
        <strain evidence="18 19">Z-1701</strain>
    </source>
</reference>
<dbReference type="GO" id="GO:0009089">
    <property type="term" value="P:lysine biosynthetic process via diaminopimelate"/>
    <property type="evidence" value="ECO:0007669"/>
    <property type="project" value="UniProtKB-UniRule"/>
</dbReference>
<comment type="pathway">
    <text evidence="2 15">Amino-acid biosynthesis; L-lysine biosynthesis via DAP pathway; (S)-tetrahydrodipicolinate from L-aspartate: step 2/4.</text>
</comment>
<dbReference type="GO" id="GO:0071266">
    <property type="term" value="P:'de novo' L-methionine biosynthetic process"/>
    <property type="evidence" value="ECO:0007669"/>
    <property type="project" value="UniProtKB-UniRule"/>
</dbReference>
<dbReference type="InterPro" id="IPR012080">
    <property type="entry name" value="Asp_semialdehyde_DH"/>
</dbReference>
<keyword evidence="11 15" id="KW-0560">Oxidoreductase</keyword>
<keyword evidence="19" id="KW-1185">Reference proteome</keyword>